<dbReference type="SUPFAM" id="SSF88659">
    <property type="entry name" value="Sigma3 and sigma4 domains of RNA polymerase sigma factors"/>
    <property type="match status" value="1"/>
</dbReference>
<accession>A0A380WQ15</accession>
<keyword evidence="4" id="KW-0804">Transcription</keyword>
<dbReference type="Gene3D" id="1.10.10.10">
    <property type="entry name" value="Winged helix-like DNA-binding domain superfamily/Winged helix DNA-binding domain"/>
    <property type="match status" value="1"/>
</dbReference>
<gene>
    <name evidence="7" type="primary">sigC</name>
    <name evidence="7" type="ORF">NCTC10684_04220</name>
</gene>
<dbReference type="PANTHER" id="PTHR43133">
    <property type="entry name" value="RNA POLYMERASE ECF-TYPE SIGMA FACTO"/>
    <property type="match status" value="1"/>
</dbReference>
<comment type="similarity">
    <text evidence="1">Belongs to the sigma-70 factor family. ECF subfamily.</text>
</comment>
<dbReference type="Proteomes" id="UP000254701">
    <property type="component" value="Unassembled WGS sequence"/>
</dbReference>
<proteinExistence type="inferred from homology"/>
<evidence type="ECO:0000259" key="6">
    <source>
        <dbReference type="Pfam" id="PF22029"/>
    </source>
</evidence>
<evidence type="ECO:0000256" key="4">
    <source>
        <dbReference type="ARBA" id="ARBA00023163"/>
    </source>
</evidence>
<dbReference type="Pfam" id="PF08281">
    <property type="entry name" value="Sigma70_r4_2"/>
    <property type="match status" value="1"/>
</dbReference>
<evidence type="ECO:0000259" key="5">
    <source>
        <dbReference type="Pfam" id="PF08281"/>
    </source>
</evidence>
<dbReference type="AlphaFoldDB" id="A0A380WQ15"/>
<keyword evidence="3" id="KW-0731">Sigma factor</keyword>
<dbReference type="InterPro" id="IPR013325">
    <property type="entry name" value="RNA_pol_sigma_r2"/>
</dbReference>
<dbReference type="GO" id="GO:0003677">
    <property type="term" value="F:DNA binding"/>
    <property type="evidence" value="ECO:0007669"/>
    <property type="project" value="InterPro"/>
</dbReference>
<organism evidence="7 8">
    <name type="scientific">Aminobacter aminovorans</name>
    <name type="common">Chelatobacter heintzii</name>
    <dbReference type="NCBI Taxonomy" id="83263"/>
    <lineage>
        <taxon>Bacteria</taxon>
        <taxon>Pseudomonadati</taxon>
        <taxon>Pseudomonadota</taxon>
        <taxon>Alphaproteobacteria</taxon>
        <taxon>Hyphomicrobiales</taxon>
        <taxon>Phyllobacteriaceae</taxon>
        <taxon>Aminobacter</taxon>
    </lineage>
</organism>
<evidence type="ECO:0000256" key="3">
    <source>
        <dbReference type="ARBA" id="ARBA00023082"/>
    </source>
</evidence>
<dbReference type="Pfam" id="PF22029">
    <property type="entry name" value="PhyR_sigma2"/>
    <property type="match status" value="1"/>
</dbReference>
<keyword evidence="2" id="KW-0805">Transcription regulation</keyword>
<dbReference type="GO" id="GO:0006352">
    <property type="term" value="P:DNA-templated transcription initiation"/>
    <property type="evidence" value="ECO:0007669"/>
    <property type="project" value="InterPro"/>
</dbReference>
<feature type="domain" description="RNA polymerase sigma factor 70 region 4 type 2" evidence="5">
    <location>
        <begin position="107"/>
        <end position="159"/>
    </location>
</feature>
<feature type="domain" description="PhyR sigma2" evidence="6">
    <location>
        <begin position="13"/>
        <end position="67"/>
    </location>
</feature>
<reference evidence="7 8" key="1">
    <citation type="submission" date="2018-06" db="EMBL/GenBank/DDBJ databases">
        <authorList>
            <consortium name="Pathogen Informatics"/>
            <person name="Doyle S."/>
        </authorList>
    </citation>
    <scope>NUCLEOTIDE SEQUENCE [LARGE SCALE GENOMIC DNA]</scope>
    <source>
        <strain evidence="7 8">NCTC10684</strain>
    </source>
</reference>
<dbReference type="InterPro" id="IPR036388">
    <property type="entry name" value="WH-like_DNA-bd_sf"/>
</dbReference>
<dbReference type="Gene3D" id="1.10.1740.10">
    <property type="match status" value="1"/>
</dbReference>
<dbReference type="InterPro" id="IPR039425">
    <property type="entry name" value="RNA_pol_sigma-70-like"/>
</dbReference>
<evidence type="ECO:0000256" key="2">
    <source>
        <dbReference type="ARBA" id="ARBA00023015"/>
    </source>
</evidence>
<dbReference type="InterPro" id="IPR013249">
    <property type="entry name" value="RNA_pol_sigma70_r4_t2"/>
</dbReference>
<name>A0A380WQ15_AMIAI</name>
<dbReference type="InterPro" id="IPR014284">
    <property type="entry name" value="RNA_pol_sigma-70_dom"/>
</dbReference>
<dbReference type="InterPro" id="IPR053866">
    <property type="entry name" value="PhyR_sigma2"/>
</dbReference>
<dbReference type="GO" id="GO:0016987">
    <property type="term" value="F:sigma factor activity"/>
    <property type="evidence" value="ECO:0007669"/>
    <property type="project" value="UniProtKB-KW"/>
</dbReference>
<dbReference type="EMBL" id="UFSM01000001">
    <property type="protein sequence ID" value="SUU90960.1"/>
    <property type="molecule type" value="Genomic_DNA"/>
</dbReference>
<dbReference type="CDD" id="cd06171">
    <property type="entry name" value="Sigma70_r4"/>
    <property type="match status" value="1"/>
</dbReference>
<dbReference type="SUPFAM" id="SSF88946">
    <property type="entry name" value="Sigma2 domain of RNA polymerase sigma factors"/>
    <property type="match status" value="1"/>
</dbReference>
<evidence type="ECO:0000256" key="1">
    <source>
        <dbReference type="ARBA" id="ARBA00010641"/>
    </source>
</evidence>
<evidence type="ECO:0000313" key="8">
    <source>
        <dbReference type="Proteomes" id="UP000254701"/>
    </source>
</evidence>
<dbReference type="NCBIfam" id="TIGR02937">
    <property type="entry name" value="sigma70-ECF"/>
    <property type="match status" value="1"/>
</dbReference>
<evidence type="ECO:0000313" key="7">
    <source>
        <dbReference type="EMBL" id="SUU90960.1"/>
    </source>
</evidence>
<protein>
    <submittedName>
        <fullName evidence="7">Probable RNA polymerase sigma-C factor</fullName>
    </submittedName>
</protein>
<sequence>MRSAVMDEKKAAILQEIPRLRRYARALLRDRDSADDLVQDSLERALSRLDNWRSGESPRRWLFTIMHHLFIDQMRKVSRRGEAAILPLEASEALATPAIQAESVASREIVDALQQISPDRRAALVMVAIEGFSYAEAATMLGVPAGTLMSRIARGREELRGLLDDQARRRAIRIVEK</sequence>
<dbReference type="InterPro" id="IPR013324">
    <property type="entry name" value="RNA_pol_sigma_r3/r4-like"/>
</dbReference>
<dbReference type="PANTHER" id="PTHR43133:SF25">
    <property type="entry name" value="RNA POLYMERASE SIGMA FACTOR RFAY-RELATED"/>
    <property type="match status" value="1"/>
</dbReference>